<organism evidence="2 3">
    <name type="scientific">Actinia tenebrosa</name>
    <name type="common">Australian red waratah sea anemone</name>
    <dbReference type="NCBI Taxonomy" id="6105"/>
    <lineage>
        <taxon>Eukaryota</taxon>
        <taxon>Metazoa</taxon>
        <taxon>Cnidaria</taxon>
        <taxon>Anthozoa</taxon>
        <taxon>Hexacorallia</taxon>
        <taxon>Actiniaria</taxon>
        <taxon>Actiniidae</taxon>
        <taxon>Actinia</taxon>
    </lineage>
</organism>
<dbReference type="OrthoDB" id="5952475at2759"/>
<dbReference type="RefSeq" id="XP_031549884.1">
    <property type="nucleotide sequence ID" value="XM_031694024.1"/>
</dbReference>
<dbReference type="InterPro" id="IPR040198">
    <property type="entry name" value="Fido_containing"/>
</dbReference>
<dbReference type="PANTHER" id="PTHR13504">
    <property type="entry name" value="FIDO DOMAIN-CONTAINING PROTEIN DDB_G0283145"/>
    <property type="match status" value="1"/>
</dbReference>
<feature type="domain" description="Fido" evidence="1">
    <location>
        <begin position="1"/>
        <end position="157"/>
    </location>
</feature>
<sequence>MLRQVNKIILRNIRRKECYTKAGSYSNNPRVTLFRGETYHYQQPDDMQEAVCLLLDRFNSLFTDSMSKTDEVEKLQGIFKSVAWLVFELLDLHPFSDGNGRLCRLLCSYVLSTCTPFPSPIYNMYSDSSKNDFENALVDARKSETRHPCELTTMIIESNWESWKNLEKYCFGSSKSCDQATHTSSEDSRVTSLDNSHSRPSILIASCA</sequence>
<proteinExistence type="predicted"/>
<dbReference type="Gene3D" id="1.10.3290.10">
    <property type="entry name" value="Fido-like domain"/>
    <property type="match status" value="1"/>
</dbReference>
<evidence type="ECO:0000259" key="1">
    <source>
        <dbReference type="PROSITE" id="PS51459"/>
    </source>
</evidence>
<dbReference type="SUPFAM" id="SSF140931">
    <property type="entry name" value="Fic-like"/>
    <property type="match status" value="1"/>
</dbReference>
<keyword evidence="2" id="KW-1185">Reference proteome</keyword>
<dbReference type="PROSITE" id="PS51459">
    <property type="entry name" value="FIDO"/>
    <property type="match status" value="1"/>
</dbReference>
<dbReference type="InterPro" id="IPR036597">
    <property type="entry name" value="Fido-like_dom_sf"/>
</dbReference>
<protein>
    <submittedName>
        <fullName evidence="3">Uncharacterized protein LOC116287353</fullName>
    </submittedName>
</protein>
<dbReference type="AlphaFoldDB" id="A0A6P8H0D4"/>
<dbReference type="InParanoid" id="A0A6P8H0D4"/>
<reference evidence="3" key="1">
    <citation type="submission" date="2025-08" db="UniProtKB">
        <authorList>
            <consortium name="RefSeq"/>
        </authorList>
    </citation>
    <scope>IDENTIFICATION</scope>
    <source>
        <tissue evidence="3">Tentacle</tissue>
    </source>
</reference>
<dbReference type="GeneID" id="116287353"/>
<accession>A0A6P8H0D4</accession>
<dbReference type="KEGG" id="aten:116287353"/>
<dbReference type="Proteomes" id="UP000515163">
    <property type="component" value="Unplaced"/>
</dbReference>
<dbReference type="Pfam" id="PF02661">
    <property type="entry name" value="Fic"/>
    <property type="match status" value="1"/>
</dbReference>
<evidence type="ECO:0000313" key="3">
    <source>
        <dbReference type="RefSeq" id="XP_031549884.1"/>
    </source>
</evidence>
<name>A0A6P8H0D4_ACTTE</name>
<evidence type="ECO:0000313" key="2">
    <source>
        <dbReference type="Proteomes" id="UP000515163"/>
    </source>
</evidence>
<gene>
    <name evidence="3" type="primary">LOC116287353</name>
</gene>
<dbReference type="PANTHER" id="PTHR13504:SF38">
    <property type="entry name" value="FIDO DOMAIN-CONTAINING PROTEIN"/>
    <property type="match status" value="1"/>
</dbReference>
<dbReference type="InterPro" id="IPR003812">
    <property type="entry name" value="Fido"/>
</dbReference>